<feature type="transmembrane region" description="Helical" evidence="1">
    <location>
        <begin position="209"/>
        <end position="229"/>
    </location>
</feature>
<evidence type="ECO:0000313" key="2">
    <source>
        <dbReference type="EMBL" id="KOY81940.1"/>
    </source>
</evidence>
<gene>
    <name evidence="2" type="ORF">ADM90_13655</name>
</gene>
<keyword evidence="1" id="KW-0472">Membrane</keyword>
<evidence type="ECO:0000313" key="3">
    <source>
        <dbReference type="Proteomes" id="UP000037977"/>
    </source>
</evidence>
<protein>
    <submittedName>
        <fullName evidence="2">Uncharacterized protein</fullName>
    </submittedName>
</protein>
<accession>A0A0M9DJY7</accession>
<dbReference type="PATRIC" id="fig|33935.3.peg.3587"/>
<feature type="transmembrane region" description="Helical" evidence="1">
    <location>
        <begin position="98"/>
        <end position="117"/>
    </location>
</feature>
<comment type="caution">
    <text evidence="2">The sequence shown here is derived from an EMBL/GenBank/DDBJ whole genome shotgun (WGS) entry which is preliminary data.</text>
</comment>
<dbReference type="AlphaFoldDB" id="A0A0M9DJY7"/>
<dbReference type="EMBL" id="LGCI01000008">
    <property type="protein sequence ID" value="KOY81940.1"/>
    <property type="molecule type" value="Genomic_DNA"/>
</dbReference>
<keyword evidence="1" id="KW-0812">Transmembrane</keyword>
<reference evidence="2 3" key="1">
    <citation type="submission" date="2015-07" db="EMBL/GenBank/DDBJ databases">
        <title>Genome sequencing project for genomic taxonomy and phylogenomics of Bacillus-like bacteria.</title>
        <authorList>
            <person name="Liu B."/>
            <person name="Wang J."/>
            <person name="Zhu Y."/>
            <person name="Liu G."/>
            <person name="Chen Q."/>
            <person name="Chen Z."/>
            <person name="Che J."/>
            <person name="Ge C."/>
            <person name="Shi H."/>
            <person name="Pan Z."/>
            <person name="Liu X."/>
        </authorList>
    </citation>
    <scope>NUCLEOTIDE SEQUENCE [LARGE SCALE GENOMIC DNA]</scope>
    <source>
        <strain evidence="2 3">DSM 54</strain>
    </source>
</reference>
<keyword evidence="1" id="KW-1133">Transmembrane helix</keyword>
<feature type="transmembrane region" description="Helical" evidence="1">
    <location>
        <begin position="38"/>
        <end position="63"/>
    </location>
</feature>
<dbReference type="Proteomes" id="UP000037977">
    <property type="component" value="Unassembled WGS sequence"/>
</dbReference>
<feature type="transmembrane region" description="Helical" evidence="1">
    <location>
        <begin position="75"/>
        <end position="92"/>
    </location>
</feature>
<feature type="transmembrane region" description="Helical" evidence="1">
    <location>
        <begin position="5"/>
        <end position="26"/>
    </location>
</feature>
<keyword evidence="3" id="KW-1185">Reference proteome</keyword>
<dbReference type="OrthoDB" id="5189031at2"/>
<feature type="transmembrane region" description="Helical" evidence="1">
    <location>
        <begin position="129"/>
        <end position="150"/>
    </location>
</feature>
<name>A0A0M9DJY7_9BACI</name>
<feature type="transmembrane region" description="Helical" evidence="1">
    <location>
        <begin position="162"/>
        <end position="180"/>
    </location>
</feature>
<evidence type="ECO:0000256" key="1">
    <source>
        <dbReference type="SAM" id="Phobius"/>
    </source>
</evidence>
<feature type="transmembrane region" description="Helical" evidence="1">
    <location>
        <begin position="187"/>
        <end position="203"/>
    </location>
</feature>
<dbReference type="RefSeq" id="WP_053995511.1">
    <property type="nucleotide sequence ID" value="NZ_CP065643.1"/>
</dbReference>
<dbReference type="STRING" id="33935.ADM90_13655"/>
<sequence>MPQFILMTISYIVSLILTFASFFMHINGQTSLEIANRFSVIFAPMNISYVIWIVIYLFLGYWLAMNMKKTSMKQTALFSCINILQALTIYVWHHELFIVSLGITLLLVLYVFMLYNSYPLNDQSASGRFPFAIYFAWATITFITNTSFTLTAYGWNGFGLSTPLWAVILLTLGGAIALHIRFHHFDRIYPSVFIWAYIGIALHNGFDELLVTTAALFLCGVLFVGILFMKKNPAHQK</sequence>
<proteinExistence type="predicted"/>
<organism evidence="2 3">
    <name type="scientific">Lysinibacillus macroides</name>
    <dbReference type="NCBI Taxonomy" id="33935"/>
    <lineage>
        <taxon>Bacteria</taxon>
        <taxon>Bacillati</taxon>
        <taxon>Bacillota</taxon>
        <taxon>Bacilli</taxon>
        <taxon>Bacillales</taxon>
        <taxon>Bacillaceae</taxon>
        <taxon>Lysinibacillus</taxon>
    </lineage>
</organism>